<reference evidence="2 3" key="2">
    <citation type="submission" date="2017-06" db="EMBL/GenBank/DDBJ databases">
        <authorList>
            <person name="Kim H.J."/>
            <person name="Triplett B.A."/>
        </authorList>
    </citation>
    <scope>NUCLEOTIDE SEQUENCE [LARGE SCALE GENOMIC DNA]</scope>
    <source>
        <strain evidence="2">Kingella_eburonensis</strain>
    </source>
</reference>
<protein>
    <submittedName>
        <fullName evidence="1">Uncharacterized protein</fullName>
    </submittedName>
</protein>
<gene>
    <name evidence="1" type="ORF">KEBURONENSIS_01950</name>
    <name evidence="2" type="ORF">KEBURONENSIS_01958</name>
</gene>
<dbReference type="Proteomes" id="UP000215450">
    <property type="component" value="Unassembled WGS sequence"/>
</dbReference>
<dbReference type="EMBL" id="FXUV01000054">
    <property type="protein sequence ID" value="SMQ13284.1"/>
    <property type="molecule type" value="Genomic_DNA"/>
</dbReference>
<accession>A0A238HIH7</accession>
<evidence type="ECO:0000313" key="3">
    <source>
        <dbReference type="Proteomes" id="UP000215450"/>
    </source>
</evidence>
<dbReference type="AlphaFoldDB" id="A0A238HIH7"/>
<dbReference type="RefSeq" id="WP_095063259.1">
    <property type="nucleotide sequence ID" value="NZ_FXUV02000058.1"/>
</dbReference>
<dbReference type="STRING" id="1522312.GCA_900177895_02031"/>
<sequence>MAKKVKVKVKEEPTLSELWRREIAFKCWLKDIPNILDGFISRMPKEVADKLDFSMESLDVVEKYLLDNYENNKQIMFEEPFYILEGYAVYVGETFRKIIASHDPHMCWQLMLEEDNVYYSLPILDGYNIIDCPLTMVTASLDRRTGIYISSILNSVLERYSQYN</sequence>
<dbReference type="EMBL" id="FXUV02000058">
    <property type="protein sequence ID" value="SNB81782.1"/>
    <property type="molecule type" value="Genomic_DNA"/>
</dbReference>
<evidence type="ECO:0000313" key="1">
    <source>
        <dbReference type="EMBL" id="SMQ13284.1"/>
    </source>
</evidence>
<name>A0A238HIH7_9NEIS</name>
<evidence type="ECO:0000313" key="2">
    <source>
        <dbReference type="EMBL" id="SNB81782.1"/>
    </source>
</evidence>
<dbReference type="OrthoDB" id="8779193at2"/>
<reference evidence="1" key="1">
    <citation type="submission" date="2017-05" db="EMBL/GenBank/DDBJ databases">
        <authorList>
            <person name="Song R."/>
            <person name="Chenine A.L."/>
            <person name="Ruprecht R.M."/>
        </authorList>
    </citation>
    <scope>NUCLEOTIDE SEQUENCE</scope>
    <source>
        <strain evidence="1">Kingella_eburonensis</strain>
    </source>
</reference>
<keyword evidence="3" id="KW-1185">Reference proteome</keyword>
<proteinExistence type="predicted"/>
<organism evidence="1">
    <name type="scientific">Kingella negevensis</name>
    <dbReference type="NCBI Taxonomy" id="1522312"/>
    <lineage>
        <taxon>Bacteria</taxon>
        <taxon>Pseudomonadati</taxon>
        <taxon>Pseudomonadota</taxon>
        <taxon>Betaproteobacteria</taxon>
        <taxon>Neisseriales</taxon>
        <taxon>Neisseriaceae</taxon>
        <taxon>Kingella</taxon>
    </lineage>
</organism>